<dbReference type="AlphaFoldDB" id="A0A1T5ASE8"/>
<reference evidence="4" key="1">
    <citation type="submission" date="2017-02" db="EMBL/GenBank/DDBJ databases">
        <authorList>
            <person name="Varghese N."/>
            <person name="Submissions S."/>
        </authorList>
    </citation>
    <scope>NUCLEOTIDE SEQUENCE [LARGE SCALE GENOMIC DNA]</scope>
    <source>
        <strain evidence="4">UM2</strain>
    </source>
</reference>
<dbReference type="SUPFAM" id="SSF52499">
    <property type="entry name" value="Isochorismatase-like hydrolases"/>
    <property type="match status" value="1"/>
</dbReference>
<sequence>MSIDLGHPAILSMEMQRGVVGDRSRIRPLIEAVDAVGLVPNLAGMMRRARAAGITVIHCNAEFRADLKGSGANCPLLAAMTRKPDHILEGSEGAEVDQRLEPSPEDIVLRRFHGVSPFTGSTLDMTLRNLGVDTVIATGVSVNMGVLGLCIEAANLGYRVLLPRDAVAGFPADYAAAVIDNSLALVATITDSATVSAAIAATAPARELVHG</sequence>
<evidence type="ECO:0000313" key="4">
    <source>
        <dbReference type="Proteomes" id="UP000189818"/>
    </source>
</evidence>
<organism evidence="3 4">
    <name type="scientific">Rhizorhabdus histidinilytica</name>
    <dbReference type="NCBI Taxonomy" id="439228"/>
    <lineage>
        <taxon>Bacteria</taxon>
        <taxon>Pseudomonadati</taxon>
        <taxon>Pseudomonadota</taxon>
        <taxon>Alphaproteobacteria</taxon>
        <taxon>Sphingomonadales</taxon>
        <taxon>Sphingomonadaceae</taxon>
        <taxon>Rhizorhabdus</taxon>
    </lineage>
</organism>
<evidence type="ECO:0000256" key="1">
    <source>
        <dbReference type="ARBA" id="ARBA00022801"/>
    </source>
</evidence>
<keyword evidence="1" id="KW-0378">Hydrolase</keyword>
<dbReference type="GO" id="GO:0016787">
    <property type="term" value="F:hydrolase activity"/>
    <property type="evidence" value="ECO:0007669"/>
    <property type="project" value="UniProtKB-KW"/>
</dbReference>
<dbReference type="InterPro" id="IPR036380">
    <property type="entry name" value="Isochorismatase-like_sf"/>
</dbReference>
<dbReference type="Proteomes" id="UP000189818">
    <property type="component" value="Unassembled WGS sequence"/>
</dbReference>
<evidence type="ECO:0000259" key="2">
    <source>
        <dbReference type="Pfam" id="PF00857"/>
    </source>
</evidence>
<accession>A0A1T5ASE8</accession>
<dbReference type="EMBL" id="FUYM01000002">
    <property type="protein sequence ID" value="SKB37816.1"/>
    <property type="molecule type" value="Genomic_DNA"/>
</dbReference>
<dbReference type="OrthoDB" id="9791276at2"/>
<dbReference type="InterPro" id="IPR000868">
    <property type="entry name" value="Isochorismatase-like_dom"/>
</dbReference>
<dbReference type="CDD" id="cd00431">
    <property type="entry name" value="cysteine_hydrolases"/>
    <property type="match status" value="1"/>
</dbReference>
<gene>
    <name evidence="3" type="ORF">SAMN06295920_102188</name>
</gene>
<evidence type="ECO:0000313" key="3">
    <source>
        <dbReference type="EMBL" id="SKB37816.1"/>
    </source>
</evidence>
<dbReference type="Pfam" id="PF00857">
    <property type="entry name" value="Isochorismatase"/>
    <property type="match status" value="1"/>
</dbReference>
<dbReference type="STRING" id="439228.SAMN06295920_102188"/>
<protein>
    <submittedName>
        <fullName evidence="3">Nicotinamidase-related amidase</fullName>
    </submittedName>
</protein>
<dbReference type="InterPro" id="IPR050272">
    <property type="entry name" value="Isochorismatase-like_hydrls"/>
</dbReference>
<name>A0A1T5ASE8_9SPHN</name>
<feature type="domain" description="Isochorismatase-like" evidence="2">
    <location>
        <begin position="9"/>
        <end position="193"/>
    </location>
</feature>
<dbReference type="PANTHER" id="PTHR43540:SF6">
    <property type="entry name" value="ISOCHORISMATASE-LIKE DOMAIN-CONTAINING PROTEIN"/>
    <property type="match status" value="1"/>
</dbReference>
<proteinExistence type="predicted"/>
<dbReference type="RefSeq" id="WP_079646952.1">
    <property type="nucleotide sequence ID" value="NZ_FUYM01000002.1"/>
</dbReference>
<keyword evidence="4" id="KW-1185">Reference proteome</keyword>
<dbReference type="PANTHER" id="PTHR43540">
    <property type="entry name" value="PEROXYUREIDOACRYLATE/UREIDOACRYLATE AMIDOHYDROLASE-RELATED"/>
    <property type="match status" value="1"/>
</dbReference>
<dbReference type="Gene3D" id="3.40.50.850">
    <property type="entry name" value="Isochorismatase-like"/>
    <property type="match status" value="1"/>
</dbReference>